<dbReference type="InterPro" id="IPR003748">
    <property type="entry name" value="DUF169"/>
</dbReference>
<name>A0A8T3VK61_9EURY</name>
<organism evidence="1 2">
    <name type="scientific">Methanobrevibacter millerae</name>
    <dbReference type="NCBI Taxonomy" id="230361"/>
    <lineage>
        <taxon>Archaea</taxon>
        <taxon>Methanobacteriati</taxon>
        <taxon>Methanobacteriota</taxon>
        <taxon>Methanomada group</taxon>
        <taxon>Methanobacteria</taxon>
        <taxon>Methanobacteriales</taxon>
        <taxon>Methanobacteriaceae</taxon>
        <taxon>Methanobrevibacter</taxon>
    </lineage>
</organism>
<gene>
    <name evidence="1" type="ORF">E7Z73_05330</name>
</gene>
<evidence type="ECO:0000313" key="1">
    <source>
        <dbReference type="EMBL" id="MBE6505151.1"/>
    </source>
</evidence>
<comment type="caution">
    <text evidence="1">The sequence shown here is derived from an EMBL/GenBank/DDBJ whole genome shotgun (WGS) entry which is preliminary data.</text>
</comment>
<evidence type="ECO:0000313" key="2">
    <source>
        <dbReference type="Proteomes" id="UP000762703"/>
    </source>
</evidence>
<dbReference type="Pfam" id="PF02596">
    <property type="entry name" value="DUF169"/>
    <property type="match status" value="1"/>
</dbReference>
<proteinExistence type="predicted"/>
<protein>
    <submittedName>
        <fullName evidence="1">Uncharacterized protein</fullName>
    </submittedName>
</protein>
<sequence length="226" mass="24536">MSSDLEKNQKYAEVIASKVKLTCKPVAMKLINGEDELPEGYELIGEKVRHCEMVRKASLGEKFYSTIEEQMCLGGAGAIGLRDMPEKLANGEKYLSLGRFKDLETAKSLTAKLSIVKDRYWGMIYAPLDEADFKADVIQVITEPVGGMKLAQSIVYATGDKINPSFAGIQSLCGDAFANPYIEGGVNFTLGCDGSRKAADIKDNEMTIGISAEKIDEVISGLESMA</sequence>
<dbReference type="Proteomes" id="UP000762703">
    <property type="component" value="Unassembled WGS sequence"/>
</dbReference>
<dbReference type="EMBL" id="SUTE01000040">
    <property type="protein sequence ID" value="MBE6505151.1"/>
    <property type="molecule type" value="Genomic_DNA"/>
</dbReference>
<dbReference type="AlphaFoldDB" id="A0A8T3VK61"/>
<dbReference type="PANTHER" id="PTHR37954:SF3">
    <property type="entry name" value="DUF169 DOMAIN-CONTAINING PROTEIN"/>
    <property type="match status" value="1"/>
</dbReference>
<reference evidence="1" key="1">
    <citation type="submission" date="2019-04" db="EMBL/GenBank/DDBJ databases">
        <title>Evolution of Biomass-Degrading Anaerobic Consortia Revealed by Metagenomics.</title>
        <authorList>
            <person name="Peng X."/>
        </authorList>
    </citation>
    <scope>NUCLEOTIDE SEQUENCE</scope>
    <source>
        <strain evidence="1">SIG12</strain>
    </source>
</reference>
<dbReference type="PANTHER" id="PTHR37954">
    <property type="entry name" value="BLL4979 PROTEIN"/>
    <property type="match status" value="1"/>
</dbReference>
<accession>A0A8T3VK61</accession>
<dbReference type="RefSeq" id="WP_303736796.1">
    <property type="nucleotide sequence ID" value="NZ_SUTE01000040.1"/>
</dbReference>